<reference evidence="6 7" key="1">
    <citation type="submission" date="2020-05" db="EMBL/GenBank/DDBJ databases">
        <title>WGS assembly of Panicum virgatum.</title>
        <authorList>
            <person name="Lovell J.T."/>
            <person name="Jenkins J."/>
            <person name="Shu S."/>
            <person name="Juenger T.E."/>
            <person name="Schmutz J."/>
        </authorList>
    </citation>
    <scope>NUCLEOTIDE SEQUENCE [LARGE SCALE GENOMIC DNA]</scope>
    <source>
        <strain evidence="7">cv. AP13</strain>
    </source>
</reference>
<comment type="catalytic activity">
    <reaction evidence="1">
        <text>alpha-D-glucose 6-phosphate = beta-D-glucose 6-phosphate</text>
        <dbReference type="Rhea" id="RHEA:16249"/>
        <dbReference type="ChEBI" id="CHEBI:58225"/>
        <dbReference type="ChEBI" id="CHEBI:58247"/>
        <dbReference type="EC" id="5.1.3.15"/>
    </reaction>
</comment>
<dbReference type="GO" id="GO:0047938">
    <property type="term" value="F:glucose-6-phosphate 1-epimerase activity"/>
    <property type="evidence" value="ECO:0007669"/>
    <property type="project" value="UniProtKB-EC"/>
</dbReference>
<dbReference type="EC" id="5.1.3.15" evidence="3"/>
<evidence type="ECO:0000256" key="1">
    <source>
        <dbReference type="ARBA" id="ARBA00001096"/>
    </source>
</evidence>
<protein>
    <recommendedName>
        <fullName evidence="3">glucose-6-phosphate 1-epimerase</fullName>
        <ecNumber evidence="3">5.1.3.15</ecNumber>
    </recommendedName>
</protein>
<dbReference type="EMBL" id="CM029046">
    <property type="protein sequence ID" value="KAG2589806.1"/>
    <property type="molecule type" value="Genomic_DNA"/>
</dbReference>
<dbReference type="InterPro" id="IPR025532">
    <property type="entry name" value="G6P_1-epimerase"/>
</dbReference>
<keyword evidence="7" id="KW-1185">Reference proteome</keyword>
<dbReference type="InterPro" id="IPR011013">
    <property type="entry name" value="Gal_mutarotase_sf_dom"/>
</dbReference>
<proteinExistence type="inferred from homology"/>
<dbReference type="PANTHER" id="PTHR11122">
    <property type="entry name" value="APOSPORY-ASSOCIATED PROTEIN C-RELATED"/>
    <property type="match status" value="1"/>
</dbReference>
<dbReference type="Proteomes" id="UP000823388">
    <property type="component" value="Chromosome 5N"/>
</dbReference>
<dbReference type="Gene3D" id="2.70.98.10">
    <property type="match status" value="2"/>
</dbReference>
<feature type="region of interest" description="Disordered" evidence="5">
    <location>
        <begin position="1"/>
        <end position="25"/>
    </location>
</feature>
<dbReference type="CDD" id="cd09020">
    <property type="entry name" value="D-hex-6-P-epi_like"/>
    <property type="match status" value="1"/>
</dbReference>
<keyword evidence="4" id="KW-0413">Isomerase</keyword>
<evidence type="ECO:0000256" key="2">
    <source>
        <dbReference type="ARBA" id="ARBA00005866"/>
    </source>
</evidence>
<dbReference type="GO" id="GO:0005737">
    <property type="term" value="C:cytoplasm"/>
    <property type="evidence" value="ECO:0007669"/>
    <property type="project" value="TreeGrafter"/>
</dbReference>
<evidence type="ECO:0000256" key="4">
    <source>
        <dbReference type="ARBA" id="ARBA00023235"/>
    </source>
</evidence>
<organism evidence="6 7">
    <name type="scientific">Panicum virgatum</name>
    <name type="common">Blackwell switchgrass</name>
    <dbReference type="NCBI Taxonomy" id="38727"/>
    <lineage>
        <taxon>Eukaryota</taxon>
        <taxon>Viridiplantae</taxon>
        <taxon>Streptophyta</taxon>
        <taxon>Embryophyta</taxon>
        <taxon>Tracheophyta</taxon>
        <taxon>Spermatophyta</taxon>
        <taxon>Magnoliopsida</taxon>
        <taxon>Liliopsida</taxon>
        <taxon>Poales</taxon>
        <taxon>Poaceae</taxon>
        <taxon>PACMAD clade</taxon>
        <taxon>Panicoideae</taxon>
        <taxon>Panicodae</taxon>
        <taxon>Paniceae</taxon>
        <taxon>Panicinae</taxon>
        <taxon>Panicum</taxon>
        <taxon>Panicum sect. Hiantes</taxon>
    </lineage>
</organism>
<dbReference type="InterPro" id="IPR008183">
    <property type="entry name" value="Aldose_1/G6P_1-epimerase"/>
</dbReference>
<name>A0A8T0RYY0_PANVG</name>
<dbReference type="InterPro" id="IPR014718">
    <property type="entry name" value="GH-type_carb-bd"/>
</dbReference>
<comment type="similarity">
    <text evidence="2">Belongs to the glucose-6-phosphate 1-epimerase family.</text>
</comment>
<sequence>MAASCASTLLPSLSSSSSSSSFSNSPQRFRRSRVVAMASVGQKVYAPGVAVSEGNGGLPKINLKSPHGSEAEIYLFGACVTSFKVPNGKDLLFVRPDAVFNRQKPISGGIPHCFPQFGPGPMQQHGFARNVNWSIADSEVTEGDPAVILELKDDSYSRSMWDFSFQALYKASITGVSVKGLKGCKTLNKDPDPKNPLEGKEEREEVTFPGFVDCIYLGAPGELILDNGLGDKIAISNSSWSDAVLWNPHLQMEACYKDFVCVENAKIETVQLEPKQSWVAEQKIELI</sequence>
<gene>
    <name evidence="6" type="ORF">PVAP13_5NG375900</name>
</gene>
<dbReference type="AlphaFoldDB" id="A0A8T0RYY0"/>
<evidence type="ECO:0000313" key="6">
    <source>
        <dbReference type="EMBL" id="KAG2589806.1"/>
    </source>
</evidence>
<dbReference type="GO" id="GO:0030246">
    <property type="term" value="F:carbohydrate binding"/>
    <property type="evidence" value="ECO:0007669"/>
    <property type="project" value="InterPro"/>
</dbReference>
<dbReference type="PANTHER" id="PTHR11122:SF39">
    <property type="entry name" value="GLUCOSE-6-PHOSPHATE 1-EPIMERASE"/>
    <property type="match status" value="1"/>
</dbReference>
<evidence type="ECO:0000256" key="5">
    <source>
        <dbReference type="SAM" id="MobiDB-lite"/>
    </source>
</evidence>
<evidence type="ECO:0000313" key="7">
    <source>
        <dbReference type="Proteomes" id="UP000823388"/>
    </source>
</evidence>
<evidence type="ECO:0000256" key="3">
    <source>
        <dbReference type="ARBA" id="ARBA00012083"/>
    </source>
</evidence>
<dbReference type="GO" id="GO:0005975">
    <property type="term" value="P:carbohydrate metabolic process"/>
    <property type="evidence" value="ECO:0007669"/>
    <property type="project" value="InterPro"/>
</dbReference>
<dbReference type="Pfam" id="PF01263">
    <property type="entry name" value="Aldose_epim"/>
    <property type="match status" value="1"/>
</dbReference>
<accession>A0A8T0RYY0</accession>
<dbReference type="SUPFAM" id="SSF74650">
    <property type="entry name" value="Galactose mutarotase-like"/>
    <property type="match status" value="1"/>
</dbReference>
<comment type="caution">
    <text evidence="6">The sequence shown here is derived from an EMBL/GenBank/DDBJ whole genome shotgun (WGS) entry which is preliminary data.</text>
</comment>